<evidence type="ECO:0000313" key="2">
    <source>
        <dbReference type="Proteomes" id="UP000502608"/>
    </source>
</evidence>
<reference evidence="1 2" key="1">
    <citation type="submission" date="2020-03" db="EMBL/GenBank/DDBJ databases">
        <title>Complete genome sequence of Shewanella sp.</title>
        <authorList>
            <person name="Kim Y.-S."/>
            <person name="Kim S.-J."/>
            <person name="Jung H.-K."/>
            <person name="Kim K.-H."/>
        </authorList>
    </citation>
    <scope>NUCLEOTIDE SEQUENCE [LARGE SCALE GENOMIC DNA]</scope>
    <source>
        <strain evidence="1 2">PN3F2</strain>
    </source>
</reference>
<dbReference type="SUPFAM" id="SSF53850">
    <property type="entry name" value="Periplasmic binding protein-like II"/>
    <property type="match status" value="1"/>
</dbReference>
<dbReference type="EMBL" id="CP050313">
    <property type="protein sequence ID" value="QIR13861.1"/>
    <property type="molecule type" value="Genomic_DNA"/>
</dbReference>
<keyword evidence="2" id="KW-1185">Reference proteome</keyword>
<dbReference type="KEGG" id="saes:HBH39_04560"/>
<name>A0A6G9QJ02_9GAMM</name>
<evidence type="ECO:0000313" key="1">
    <source>
        <dbReference type="EMBL" id="QIR13861.1"/>
    </source>
</evidence>
<dbReference type="RefSeq" id="WP_167676012.1">
    <property type="nucleotide sequence ID" value="NZ_CP050313.1"/>
</dbReference>
<organism evidence="1 2">
    <name type="scientific">Shewanella aestuarii</name>
    <dbReference type="NCBI Taxonomy" id="1028752"/>
    <lineage>
        <taxon>Bacteria</taxon>
        <taxon>Pseudomonadati</taxon>
        <taxon>Pseudomonadota</taxon>
        <taxon>Gammaproteobacteria</taxon>
        <taxon>Alteromonadales</taxon>
        <taxon>Shewanellaceae</taxon>
        <taxon>Shewanella</taxon>
    </lineage>
</organism>
<gene>
    <name evidence="1" type="ORF">HBH39_04560</name>
</gene>
<dbReference type="AlphaFoldDB" id="A0A6G9QJ02"/>
<protein>
    <submittedName>
        <fullName evidence="1">Transporter substrate-binding domain-containing protein</fullName>
    </submittedName>
</protein>
<dbReference type="Proteomes" id="UP000502608">
    <property type="component" value="Chromosome"/>
</dbReference>
<accession>A0A6G9QJ02</accession>
<sequence>MLAETDTTENDLTVEQPLGMFALLLQHSDAQFEFTQQQVSYTRAWSDLNKLGNACMYNKFKSAEREKIAYFSQKPISIYPPLRLIVTKENADKFPQQIDLSTYSALNAHIGIVKGRSYGDIINRYINSNPDVFYYRSGMNSTQKLIEMLLKNRVAGVIEYSAEAYRILSDKEVQLAIQAIPIAGVTQPDYGYIACSKTPQGKQLIERIDFVMNQNAFKQDFIAAHNEFFDHDEKVLLKPELEKVFVD</sequence>
<proteinExistence type="predicted"/>